<feature type="non-terminal residue" evidence="1">
    <location>
        <position position="515"/>
    </location>
</feature>
<evidence type="ECO:0000313" key="2">
    <source>
        <dbReference type="Proteomes" id="UP000805193"/>
    </source>
</evidence>
<evidence type="ECO:0000313" key="1">
    <source>
        <dbReference type="EMBL" id="KAG0424622.1"/>
    </source>
</evidence>
<proteinExistence type="predicted"/>
<organism evidence="1 2">
    <name type="scientific">Ixodes persulcatus</name>
    <name type="common">Taiga tick</name>
    <dbReference type="NCBI Taxonomy" id="34615"/>
    <lineage>
        <taxon>Eukaryota</taxon>
        <taxon>Metazoa</taxon>
        <taxon>Ecdysozoa</taxon>
        <taxon>Arthropoda</taxon>
        <taxon>Chelicerata</taxon>
        <taxon>Arachnida</taxon>
        <taxon>Acari</taxon>
        <taxon>Parasitiformes</taxon>
        <taxon>Ixodida</taxon>
        <taxon>Ixodoidea</taxon>
        <taxon>Ixodidae</taxon>
        <taxon>Ixodinae</taxon>
        <taxon>Ixodes</taxon>
    </lineage>
</organism>
<dbReference type="EMBL" id="JABSTQ010009954">
    <property type="protein sequence ID" value="KAG0424622.1"/>
    <property type="molecule type" value="Genomic_DNA"/>
</dbReference>
<protein>
    <submittedName>
        <fullName evidence="1">Uncharacterized protein</fullName>
    </submittedName>
</protein>
<sequence>HNFVILLVHIFSGERKYATPPPEYMSGVNALKAFENFVNVVVDTLTIIGVWKSSARRRANPKARAQPGPHAGPGPIAQLLSGAPASGHEPGSPRNALCYQILTLQICDRALYGSVAELPGFDHRRALLMFISWNVTSSPGSVGTDMIYNYFTADTIAKMSVNAVLRIGIEGMKFYILYQFCLFYRKLVKEDKPVMIEWTTDQGSLSPTLIMTAQSTGGTDKPAAPAAAIFKRRASFVEGRVGGRLLASPCHSPGQTSLLGPPQGEQHLVTLSGANSPGFGIGEEPASNKSPVGSPHGHPAGQKRSGNRRLSVIVPPHAFPGSTGRHSPARSQRSVGSRVDDDVAPSSPGDKMPSAGSPQKPAPIVVERQVVGIPTLFSSHESIEYGGAKPDTTLYVIFGVVSIAVIVVTVLLVVFIMGKGGKSGKAEDNAIRGSDMSSSPALFPSLQSSASARSAMLFLTSELFRRVMSRDDTDRTTLDAVPEPTFSASLDPFEPRHVKSAEDGLLRLPAGERPR</sequence>
<gene>
    <name evidence="1" type="ORF">HPB47_028178</name>
</gene>
<reference evidence="1 2" key="1">
    <citation type="journal article" date="2020" name="Cell">
        <title>Large-Scale Comparative Analyses of Tick Genomes Elucidate Their Genetic Diversity and Vector Capacities.</title>
        <authorList>
            <consortium name="Tick Genome and Microbiome Consortium (TIGMIC)"/>
            <person name="Jia N."/>
            <person name="Wang J."/>
            <person name="Shi W."/>
            <person name="Du L."/>
            <person name="Sun Y."/>
            <person name="Zhan W."/>
            <person name="Jiang J.F."/>
            <person name="Wang Q."/>
            <person name="Zhang B."/>
            <person name="Ji P."/>
            <person name="Bell-Sakyi L."/>
            <person name="Cui X.M."/>
            <person name="Yuan T.T."/>
            <person name="Jiang B.G."/>
            <person name="Yang W.F."/>
            <person name="Lam T.T."/>
            <person name="Chang Q.C."/>
            <person name="Ding S.J."/>
            <person name="Wang X.J."/>
            <person name="Zhu J.G."/>
            <person name="Ruan X.D."/>
            <person name="Zhao L."/>
            <person name="Wei J.T."/>
            <person name="Ye R.Z."/>
            <person name="Que T.C."/>
            <person name="Du C.H."/>
            <person name="Zhou Y.H."/>
            <person name="Cheng J.X."/>
            <person name="Dai P.F."/>
            <person name="Guo W.B."/>
            <person name="Han X.H."/>
            <person name="Huang E.J."/>
            <person name="Li L.F."/>
            <person name="Wei W."/>
            <person name="Gao Y.C."/>
            <person name="Liu J.Z."/>
            <person name="Shao H.Z."/>
            <person name="Wang X."/>
            <person name="Wang C.C."/>
            <person name="Yang T.C."/>
            <person name="Huo Q.B."/>
            <person name="Li W."/>
            <person name="Chen H.Y."/>
            <person name="Chen S.E."/>
            <person name="Zhou L.G."/>
            <person name="Ni X.B."/>
            <person name="Tian J.H."/>
            <person name="Sheng Y."/>
            <person name="Liu T."/>
            <person name="Pan Y.S."/>
            <person name="Xia L.Y."/>
            <person name="Li J."/>
            <person name="Zhao F."/>
            <person name="Cao W.C."/>
        </authorList>
    </citation>
    <scope>NUCLEOTIDE SEQUENCE [LARGE SCALE GENOMIC DNA]</scope>
    <source>
        <strain evidence="1">Iper-2018</strain>
    </source>
</reference>
<accession>A0AC60PVS6</accession>
<keyword evidence="2" id="KW-1185">Reference proteome</keyword>
<name>A0AC60PVS6_IXOPE</name>
<feature type="non-terminal residue" evidence="1">
    <location>
        <position position="1"/>
    </location>
</feature>
<comment type="caution">
    <text evidence="1">The sequence shown here is derived from an EMBL/GenBank/DDBJ whole genome shotgun (WGS) entry which is preliminary data.</text>
</comment>
<dbReference type="Proteomes" id="UP000805193">
    <property type="component" value="Unassembled WGS sequence"/>
</dbReference>